<feature type="domain" description="F-box" evidence="1">
    <location>
        <begin position="4"/>
        <end position="61"/>
    </location>
</feature>
<dbReference type="CDD" id="cd09917">
    <property type="entry name" value="F-box_SF"/>
    <property type="match status" value="1"/>
</dbReference>
<accession>A0A9N8WT02</accession>
<dbReference type="Pfam" id="PF12937">
    <property type="entry name" value="F-box-like"/>
    <property type="match status" value="1"/>
</dbReference>
<protein>
    <submittedName>
        <fullName evidence="2">3079_t:CDS:1</fullName>
    </submittedName>
</protein>
<organism evidence="2 3">
    <name type="scientific">Funneliformis caledonium</name>
    <dbReference type="NCBI Taxonomy" id="1117310"/>
    <lineage>
        <taxon>Eukaryota</taxon>
        <taxon>Fungi</taxon>
        <taxon>Fungi incertae sedis</taxon>
        <taxon>Mucoromycota</taxon>
        <taxon>Glomeromycotina</taxon>
        <taxon>Glomeromycetes</taxon>
        <taxon>Glomerales</taxon>
        <taxon>Glomeraceae</taxon>
        <taxon>Funneliformis</taxon>
    </lineage>
</organism>
<proteinExistence type="predicted"/>
<dbReference type="InterPro" id="IPR032675">
    <property type="entry name" value="LRR_dom_sf"/>
</dbReference>
<evidence type="ECO:0000313" key="2">
    <source>
        <dbReference type="EMBL" id="CAG8495529.1"/>
    </source>
</evidence>
<dbReference type="EMBL" id="CAJVPQ010000600">
    <property type="protein sequence ID" value="CAG8495529.1"/>
    <property type="molecule type" value="Genomic_DNA"/>
</dbReference>
<keyword evidence="3" id="KW-1185">Reference proteome</keyword>
<dbReference type="InterPro" id="IPR001810">
    <property type="entry name" value="F-box_dom"/>
</dbReference>
<name>A0A9N8WT02_9GLOM</name>
<gene>
    <name evidence="2" type="ORF">FCALED_LOCUS3436</name>
</gene>
<dbReference type="Gene3D" id="3.80.10.10">
    <property type="entry name" value="Ribonuclease Inhibitor"/>
    <property type="match status" value="1"/>
</dbReference>
<evidence type="ECO:0000313" key="3">
    <source>
        <dbReference type="Proteomes" id="UP000789570"/>
    </source>
</evidence>
<reference evidence="2" key="1">
    <citation type="submission" date="2021-06" db="EMBL/GenBank/DDBJ databases">
        <authorList>
            <person name="Kallberg Y."/>
            <person name="Tangrot J."/>
            <person name="Rosling A."/>
        </authorList>
    </citation>
    <scope>NUCLEOTIDE SEQUENCE</scope>
    <source>
        <strain evidence="2">UK204</strain>
    </source>
</reference>
<comment type="caution">
    <text evidence="2">The sequence shown here is derived from an EMBL/GenBank/DDBJ whole genome shotgun (WGS) entry which is preliminary data.</text>
</comment>
<dbReference type="OrthoDB" id="2317767at2759"/>
<dbReference type="AlphaFoldDB" id="A0A9N8WT02"/>
<evidence type="ECO:0000259" key="1">
    <source>
        <dbReference type="Pfam" id="PF12937"/>
    </source>
</evidence>
<dbReference type="SUPFAM" id="SSF52047">
    <property type="entry name" value="RNI-like"/>
    <property type="match status" value="1"/>
</dbReference>
<sequence length="547" mass="63150">MTQLLPPECLEKIFLKLRKPSHDTFSTSTNAYKVADLYSCTLVSRYWCKIATPLLYYYPFRNFRHLNNKKILPVKKDVQDYYKLLRTLLTCIPLSDITTIVFPIDAKNSFNEPNFYPPKAIFDYVGYIRELHLDAKLFMAYSTFAHKNIWMPSYMHANTTQEVFCCSIINYLVKYLCERCNRIIILEINPYIQDNKKSIFDPIEMLTSGSMERKLSGLKKLYCTSPGNAGAELKLRDNPKLTQLYTTLSQSNVNLELIHNNKITSLEQAKALSLLISSQGKLKNIILSEEDVIVGFPRIGNDQVFGWYNVVFNSLSTHKERLEKLEFTYLSFEHIDEEALNSLYSLKNLKRLRIYKCRFLGTKIQSWAKSLTNLEVFEYKAVTYPQLYVAVDLLNAIFQSSSTKLKKLVLGYKRDYDQGYQSINQIPLYLGSLNHLELPKLFSFELISIFKSCKELIYFSTELDGELGPIGKLVPNSVQKIQLKDTSISVETLKEFLEGCVNQGGKLKSLEITGKYKLTETSFEVARGNDQVNNPSEMEIMKWQIDL</sequence>
<dbReference type="Proteomes" id="UP000789570">
    <property type="component" value="Unassembled WGS sequence"/>
</dbReference>